<dbReference type="GO" id="GO:0003697">
    <property type="term" value="F:single-stranded DNA binding"/>
    <property type="evidence" value="ECO:0007669"/>
    <property type="project" value="TreeGrafter"/>
</dbReference>
<dbReference type="OrthoDB" id="6622399at2759"/>
<dbReference type="GO" id="GO:0006303">
    <property type="term" value="P:double-strand break repair via nonhomologous end joining"/>
    <property type="evidence" value="ECO:0007669"/>
    <property type="project" value="TreeGrafter"/>
</dbReference>
<organism evidence="1 2">
    <name type="scientific">Habropoda laboriosa</name>
    <dbReference type="NCBI Taxonomy" id="597456"/>
    <lineage>
        <taxon>Eukaryota</taxon>
        <taxon>Metazoa</taxon>
        <taxon>Ecdysozoa</taxon>
        <taxon>Arthropoda</taxon>
        <taxon>Hexapoda</taxon>
        <taxon>Insecta</taxon>
        <taxon>Pterygota</taxon>
        <taxon>Neoptera</taxon>
        <taxon>Endopterygota</taxon>
        <taxon>Hymenoptera</taxon>
        <taxon>Apocrita</taxon>
        <taxon>Aculeata</taxon>
        <taxon>Apoidea</taxon>
        <taxon>Anthophila</taxon>
        <taxon>Apidae</taxon>
        <taxon>Habropoda</taxon>
    </lineage>
</organism>
<accession>A0A0L7QV29</accession>
<dbReference type="GO" id="GO:0044774">
    <property type="term" value="P:mitotic DNA integrity checkpoint signaling"/>
    <property type="evidence" value="ECO:0007669"/>
    <property type="project" value="TreeGrafter"/>
</dbReference>
<dbReference type="GO" id="GO:0000014">
    <property type="term" value="F:single-stranded DNA endodeoxyribonuclease activity"/>
    <property type="evidence" value="ECO:0007669"/>
    <property type="project" value="TreeGrafter"/>
</dbReference>
<protein>
    <submittedName>
        <fullName evidence="1">Histone-lysine N-methyltransferase SETMAR</fullName>
    </submittedName>
</protein>
<dbReference type="PANTHER" id="PTHR46060:SF2">
    <property type="entry name" value="HISTONE-LYSINE N-METHYLTRANSFERASE SETMAR"/>
    <property type="match status" value="1"/>
</dbReference>
<dbReference type="GO" id="GO:0015074">
    <property type="term" value="P:DNA integration"/>
    <property type="evidence" value="ECO:0007669"/>
    <property type="project" value="TreeGrafter"/>
</dbReference>
<dbReference type="Gene3D" id="3.30.420.10">
    <property type="entry name" value="Ribonuclease H-like superfamily/Ribonuclease H"/>
    <property type="match status" value="1"/>
</dbReference>
<dbReference type="GO" id="GO:0000729">
    <property type="term" value="P:DNA double-strand break processing"/>
    <property type="evidence" value="ECO:0007669"/>
    <property type="project" value="TreeGrafter"/>
</dbReference>
<dbReference type="GO" id="GO:0005634">
    <property type="term" value="C:nucleus"/>
    <property type="evidence" value="ECO:0007669"/>
    <property type="project" value="TreeGrafter"/>
</dbReference>
<dbReference type="GO" id="GO:0003690">
    <property type="term" value="F:double-stranded DNA binding"/>
    <property type="evidence" value="ECO:0007669"/>
    <property type="project" value="TreeGrafter"/>
</dbReference>
<keyword evidence="1" id="KW-0808">Transferase</keyword>
<dbReference type="InterPro" id="IPR036397">
    <property type="entry name" value="RNaseH_sf"/>
</dbReference>
<dbReference type="STRING" id="597456.A0A0L7QV29"/>
<dbReference type="InterPro" id="IPR052709">
    <property type="entry name" value="Transposase-MT_Hybrid"/>
</dbReference>
<dbReference type="AlphaFoldDB" id="A0A0L7QV29"/>
<dbReference type="GO" id="GO:0044547">
    <property type="term" value="F:DNA topoisomerase binding"/>
    <property type="evidence" value="ECO:0007669"/>
    <property type="project" value="TreeGrafter"/>
</dbReference>
<dbReference type="EMBL" id="KQ414735">
    <property type="protein sequence ID" value="KOC62321.1"/>
    <property type="molecule type" value="Genomic_DNA"/>
</dbReference>
<dbReference type="GO" id="GO:0031297">
    <property type="term" value="P:replication fork processing"/>
    <property type="evidence" value="ECO:0007669"/>
    <property type="project" value="TreeGrafter"/>
</dbReference>
<reference evidence="1 2" key="1">
    <citation type="submission" date="2015-07" db="EMBL/GenBank/DDBJ databases">
        <title>The genome of Habropoda laboriosa.</title>
        <authorList>
            <person name="Pan H."/>
            <person name="Kapheim K."/>
        </authorList>
    </citation>
    <scope>NUCLEOTIDE SEQUENCE [LARGE SCALE GENOMIC DNA]</scope>
    <source>
        <strain evidence="1">0110345459</strain>
    </source>
</reference>
<keyword evidence="2" id="KW-1185">Reference proteome</keyword>
<evidence type="ECO:0000313" key="1">
    <source>
        <dbReference type="EMBL" id="KOC62321.1"/>
    </source>
</evidence>
<dbReference type="GO" id="GO:0035861">
    <property type="term" value="C:site of double-strand break"/>
    <property type="evidence" value="ECO:0007669"/>
    <property type="project" value="TreeGrafter"/>
</dbReference>
<evidence type="ECO:0000313" key="2">
    <source>
        <dbReference type="Proteomes" id="UP000053825"/>
    </source>
</evidence>
<dbReference type="GO" id="GO:0032259">
    <property type="term" value="P:methylation"/>
    <property type="evidence" value="ECO:0007669"/>
    <property type="project" value="UniProtKB-KW"/>
</dbReference>
<name>A0A0L7QV29_9HYME</name>
<dbReference type="Proteomes" id="UP000053825">
    <property type="component" value="Unassembled WGS sequence"/>
</dbReference>
<keyword evidence="1" id="KW-0489">Methyltransferase</keyword>
<gene>
    <name evidence="1" type="ORF">WH47_04079</name>
</gene>
<dbReference type="GO" id="GO:0046975">
    <property type="term" value="F:histone H3K36 methyltransferase activity"/>
    <property type="evidence" value="ECO:0007669"/>
    <property type="project" value="TreeGrafter"/>
</dbReference>
<dbReference type="GO" id="GO:0000793">
    <property type="term" value="C:condensed chromosome"/>
    <property type="evidence" value="ECO:0007669"/>
    <property type="project" value="TreeGrafter"/>
</dbReference>
<dbReference type="PANTHER" id="PTHR46060">
    <property type="entry name" value="MARINER MOS1 TRANSPOSASE-LIKE PROTEIN"/>
    <property type="match status" value="1"/>
</dbReference>
<dbReference type="GO" id="GO:0042800">
    <property type="term" value="F:histone H3K4 methyltransferase activity"/>
    <property type="evidence" value="ECO:0007669"/>
    <property type="project" value="TreeGrafter"/>
</dbReference>
<sequence length="212" mass="25045">MCVCDLFLTVYLKLYLVRKVKMEKKQIRAILLYEYKLGRYNFLKPGEAVAAVKYCHEIDKMHKKLKDLCPILVNLKRHILLHDNARPHVSQITVQKLNDLGYETLPHPRYSPDLSPTDYHLFNHLENFLREKNLKTQAAAENAFEEFIDSRTPEFYNTGIKKLVLRWQKCIESDGSYFDSITSFQPKIYYFKVHTSKPQLFLHQPNSISCIF</sequence>
<proteinExistence type="predicted"/>